<evidence type="ECO:0000313" key="7">
    <source>
        <dbReference type="EMBL" id="RAI26175.1"/>
    </source>
</evidence>
<dbReference type="InterPro" id="IPR029479">
    <property type="entry name" value="Nitroreductase"/>
</dbReference>
<dbReference type="NCBIfam" id="NF003768">
    <property type="entry name" value="PRK05365.1"/>
    <property type="match status" value="1"/>
</dbReference>
<dbReference type="Gene3D" id="3.40.109.10">
    <property type="entry name" value="NADH Oxidase"/>
    <property type="match status" value="1"/>
</dbReference>
<name>A0A327JJW2_9HYPH</name>
<dbReference type="CDD" id="cd02148">
    <property type="entry name" value="RutE-like"/>
    <property type="match status" value="1"/>
</dbReference>
<evidence type="ECO:0000256" key="3">
    <source>
        <dbReference type="ARBA" id="ARBA00022857"/>
    </source>
</evidence>
<sequence length="204" mass="22609">MPTTDHQAFHEPLADAALDQLFRQARTHNGWQDRDVDDTTLRALAELMKWGPTAANCLPARIVFVKSDDAKDKLIPLMSDNNKKKTRAAPVTAIVGFDLEFYEHLPKLFPHADARSWFAGNDSAIESTAFRNGSLQGAYMILAARALGLDAGPMSGFDEEGVNAAFFAGTKVRANFICNLGYGDPEALFDRLPRLEFEDFCRIL</sequence>
<dbReference type="SUPFAM" id="SSF55469">
    <property type="entry name" value="FMN-dependent nitroreductase-like"/>
    <property type="match status" value="1"/>
</dbReference>
<accession>A0A327JJW2</accession>
<comment type="cofactor">
    <cofactor evidence="5">
        <name>FMN</name>
        <dbReference type="ChEBI" id="CHEBI:58210"/>
    </cofactor>
</comment>
<dbReference type="PANTHER" id="PTHR43543:SF1">
    <property type="entry name" value="MALONIC SEMIALDEHYDE REDUCTASE RUTE-RELATED"/>
    <property type="match status" value="1"/>
</dbReference>
<dbReference type="PANTHER" id="PTHR43543">
    <property type="entry name" value="MALONIC SEMIALDEHYDE REDUCTASE RUTE-RELATED"/>
    <property type="match status" value="1"/>
</dbReference>
<keyword evidence="1 5" id="KW-0285">Flavoprotein</keyword>
<dbReference type="HAMAP" id="MF_01204">
    <property type="entry name" value="Oxidoreductase_RutE_HadB"/>
    <property type="match status" value="1"/>
</dbReference>
<gene>
    <name evidence="7" type="ORF">CH339_14970</name>
</gene>
<evidence type="ECO:0000256" key="1">
    <source>
        <dbReference type="ARBA" id="ARBA00022630"/>
    </source>
</evidence>
<evidence type="ECO:0000256" key="5">
    <source>
        <dbReference type="HAMAP-Rule" id="MF_01204"/>
    </source>
</evidence>
<dbReference type="RefSeq" id="WP_111435186.1">
    <property type="nucleotide sequence ID" value="NZ_JACIGG010000016.1"/>
</dbReference>
<dbReference type="Pfam" id="PF00881">
    <property type="entry name" value="Nitroreductase"/>
    <property type="match status" value="1"/>
</dbReference>
<organism evidence="7 8">
    <name type="scientific">Rhodobium orientis</name>
    <dbReference type="NCBI Taxonomy" id="34017"/>
    <lineage>
        <taxon>Bacteria</taxon>
        <taxon>Pseudomonadati</taxon>
        <taxon>Pseudomonadota</taxon>
        <taxon>Alphaproteobacteria</taxon>
        <taxon>Hyphomicrobiales</taxon>
        <taxon>Rhodobiaceae</taxon>
        <taxon>Rhodobium</taxon>
    </lineage>
</organism>
<keyword evidence="8" id="KW-1185">Reference proteome</keyword>
<reference evidence="7 8" key="1">
    <citation type="submission" date="2017-07" db="EMBL/GenBank/DDBJ databases">
        <title>Draft Genome Sequences of Select Purple Nonsulfur Bacteria.</title>
        <authorList>
            <person name="Lasarre B."/>
            <person name="Mckinlay J.B."/>
        </authorList>
    </citation>
    <scope>NUCLEOTIDE SEQUENCE [LARGE SCALE GENOMIC DNA]</scope>
    <source>
        <strain evidence="7 8">DSM 11290</strain>
    </source>
</reference>
<evidence type="ECO:0000256" key="2">
    <source>
        <dbReference type="ARBA" id="ARBA00022643"/>
    </source>
</evidence>
<keyword evidence="3 5" id="KW-0521">NADP</keyword>
<dbReference type="EC" id="1.-.-.-" evidence="5"/>
<evidence type="ECO:0000256" key="4">
    <source>
        <dbReference type="ARBA" id="ARBA00023002"/>
    </source>
</evidence>
<dbReference type="EMBL" id="NPEV01000034">
    <property type="protein sequence ID" value="RAI26175.1"/>
    <property type="molecule type" value="Genomic_DNA"/>
</dbReference>
<comment type="caution">
    <text evidence="7">The sequence shown here is derived from an EMBL/GenBank/DDBJ whole genome shotgun (WGS) entry which is preliminary data.</text>
</comment>
<feature type="domain" description="Nitroreductase" evidence="6">
    <location>
        <begin position="27"/>
        <end position="166"/>
    </location>
</feature>
<dbReference type="AlphaFoldDB" id="A0A327JJW2"/>
<dbReference type="Proteomes" id="UP000249299">
    <property type="component" value="Unassembled WGS sequence"/>
</dbReference>
<dbReference type="InterPro" id="IPR050461">
    <property type="entry name" value="Nitroreductase_HadB/RutE"/>
</dbReference>
<dbReference type="GO" id="GO:0016491">
    <property type="term" value="F:oxidoreductase activity"/>
    <property type="evidence" value="ECO:0007669"/>
    <property type="project" value="UniProtKB-UniRule"/>
</dbReference>
<protein>
    <recommendedName>
        <fullName evidence="5">Putative NADH dehydrogenase/NAD(P)H nitroreductase CH339_14970</fullName>
        <ecNumber evidence="5">1.-.-.-</ecNumber>
    </recommendedName>
</protein>
<keyword evidence="2 5" id="KW-0288">FMN</keyword>
<dbReference type="InterPro" id="IPR023936">
    <property type="entry name" value="RutE-like"/>
</dbReference>
<keyword evidence="4 5" id="KW-0560">Oxidoreductase</keyword>
<dbReference type="OrthoDB" id="9784375at2"/>
<dbReference type="InterPro" id="IPR000415">
    <property type="entry name" value="Nitroreductase-like"/>
</dbReference>
<proteinExistence type="inferred from homology"/>
<keyword evidence="5" id="KW-0520">NAD</keyword>
<evidence type="ECO:0000313" key="8">
    <source>
        <dbReference type="Proteomes" id="UP000249299"/>
    </source>
</evidence>
<evidence type="ECO:0000259" key="6">
    <source>
        <dbReference type="Pfam" id="PF00881"/>
    </source>
</evidence>
<comment type="similarity">
    <text evidence="5">Belongs to the nitroreductase family. HadB/RutE subfamily.</text>
</comment>